<feature type="region of interest" description="Disordered" evidence="4">
    <location>
        <begin position="730"/>
        <end position="749"/>
    </location>
</feature>
<evidence type="ECO:0000256" key="2">
    <source>
        <dbReference type="ARBA" id="ARBA00022737"/>
    </source>
</evidence>
<organism evidence="5 6">
    <name type="scientific">Mitosporidium daphniae</name>
    <dbReference type="NCBI Taxonomy" id="1485682"/>
    <lineage>
        <taxon>Eukaryota</taxon>
        <taxon>Fungi</taxon>
        <taxon>Fungi incertae sedis</taxon>
        <taxon>Microsporidia</taxon>
        <taxon>Mitosporidium</taxon>
    </lineage>
</organism>
<dbReference type="InterPro" id="IPR051570">
    <property type="entry name" value="TBC1_cilium_biogenesis"/>
</dbReference>
<dbReference type="PROSITE" id="PS50294">
    <property type="entry name" value="WD_REPEATS_REGION"/>
    <property type="match status" value="5"/>
</dbReference>
<dbReference type="Gene3D" id="2.130.10.10">
    <property type="entry name" value="YVTN repeat-like/Quinoprotein amine dehydrogenase"/>
    <property type="match status" value="3"/>
</dbReference>
<sequence>MAWNPTSFLLASGSKDGDIVIWDTTSESGQARLKGHSAAITKLAFLSPILLISSSKDTQIKAWDISIQHCFQTVVQEHPIGSFVVLLSQNLLVTERSIPSKERVVSMDISGSILYVHSFDKSIELYRILDDEALKKKSARRKKRNPTKEGSLIELSDTFQFITNLRASHKIRSVSLGNGTSEMKILLSTFSNSLQVWKLFKDANIPEGKISLDIEHSIEGHGHRSGIGWISYSAGLFATSCSEMVKLWDPIVGKSTATILGKDLGEASPTAGTLLSKEWLVVGDKIGNIFIVNTATNGIAERYPPAVPGSSILSIKVKLDIMITSDSSSVYIWSIGRSNTGSPVFLHIGTLEEASDSIVSIALSHDTKFIAVSLIDCTVRIYYRDTLKFFLSLYGHKLPVTAMDFSTDGHLIATASSDKNFKIWGLDFGDCHKSIFAHSEALTAILWIPKTHLLITSSKDRTIKYWDGDTFEHITTLKGHHSEVTALAISPEGKLLFSAGGLDRSCRLWDRSEEQDERDKEADERVAADLLNEDSGAISGDALSKLTLEGNMVDGGDQAVNSNFFTPSTIKSLQSIKSSEKLYEVITLVAIENFELEELRNQLPSISSESGLSFQRRPLLHAYALSMNSTSTMEFGPKMLPGTKVVLEIVRKIPMADLEQAVLMLPLPALISFIKIIEEWFVKKREECSPNSFGAALLGFEQLKAERDLIGKNISIMKAIISHSSGEVALGSGSGNGNVQPKKREKPFF</sequence>
<gene>
    <name evidence="5" type="ORF">DI09_81p90</name>
</gene>
<dbReference type="OrthoDB" id="407922at2759"/>
<dbReference type="Pfam" id="PF00400">
    <property type="entry name" value="WD40"/>
    <property type="match status" value="2"/>
</dbReference>
<dbReference type="Pfam" id="PF25172">
    <property type="entry name" value="Beta-prop_WDR3_2nd"/>
    <property type="match status" value="1"/>
</dbReference>
<reference evidence="5 6" key="1">
    <citation type="submission" date="2014-04" db="EMBL/GenBank/DDBJ databases">
        <title>A new species of microsporidia sheds light on the evolution of extreme parasitism.</title>
        <authorList>
            <person name="Haag K.L."/>
            <person name="James T.Y."/>
            <person name="Larsson R."/>
            <person name="Schaer T.M."/>
            <person name="Refardt D."/>
            <person name="Pombert J.-F."/>
            <person name="Ebert D."/>
        </authorList>
    </citation>
    <scope>NUCLEOTIDE SEQUENCE [LARGE SCALE GENOMIC DNA]</scope>
    <source>
        <strain evidence="5 6">UGP3</strain>
        <tissue evidence="5">Spores</tissue>
    </source>
</reference>
<dbReference type="GeneID" id="25260916"/>
<dbReference type="PROSITE" id="PS00678">
    <property type="entry name" value="WD_REPEATS_1"/>
    <property type="match status" value="2"/>
</dbReference>
<dbReference type="CDD" id="cd00200">
    <property type="entry name" value="WD40"/>
    <property type="match status" value="1"/>
</dbReference>
<feature type="repeat" description="WD" evidence="3">
    <location>
        <begin position="33"/>
        <end position="73"/>
    </location>
</feature>
<feature type="repeat" description="WD" evidence="3">
    <location>
        <begin position="477"/>
        <end position="519"/>
    </location>
</feature>
<dbReference type="InterPro" id="IPR036322">
    <property type="entry name" value="WD40_repeat_dom_sf"/>
</dbReference>
<feature type="repeat" description="WD" evidence="3">
    <location>
        <begin position="435"/>
        <end position="476"/>
    </location>
</feature>
<feature type="repeat" description="WD" evidence="3">
    <location>
        <begin position="393"/>
        <end position="434"/>
    </location>
</feature>
<comment type="caution">
    <text evidence="5">The sequence shown here is derived from an EMBL/GenBank/DDBJ whole genome shotgun (WGS) entry which is preliminary data.</text>
</comment>
<evidence type="ECO:0000313" key="6">
    <source>
        <dbReference type="Proteomes" id="UP000029725"/>
    </source>
</evidence>
<feature type="repeat" description="WD" evidence="3">
    <location>
        <begin position="1"/>
        <end position="32"/>
    </location>
</feature>
<protein>
    <submittedName>
        <fullName evidence="5">Uncharacterized protein</fullName>
    </submittedName>
</protein>
<keyword evidence="6" id="KW-1185">Reference proteome</keyword>
<dbReference type="PRINTS" id="PR00320">
    <property type="entry name" value="GPROTEINBRPT"/>
</dbReference>
<dbReference type="InterPro" id="IPR020472">
    <property type="entry name" value="WD40_PAC1"/>
</dbReference>
<dbReference type="SUPFAM" id="SSF50978">
    <property type="entry name" value="WD40 repeat-like"/>
    <property type="match status" value="1"/>
</dbReference>
<dbReference type="InterPro" id="IPR019775">
    <property type="entry name" value="WD40_repeat_CS"/>
</dbReference>
<dbReference type="Proteomes" id="UP000029725">
    <property type="component" value="Unassembled WGS sequence"/>
</dbReference>
<dbReference type="InterPro" id="IPR011047">
    <property type="entry name" value="Quinoprotein_ADH-like_sf"/>
</dbReference>
<evidence type="ECO:0000256" key="4">
    <source>
        <dbReference type="SAM" id="MobiDB-lite"/>
    </source>
</evidence>
<dbReference type="GO" id="GO:0030490">
    <property type="term" value="P:maturation of SSU-rRNA"/>
    <property type="evidence" value="ECO:0007669"/>
    <property type="project" value="TreeGrafter"/>
</dbReference>
<dbReference type="VEuPathDB" id="MicrosporidiaDB:DI09_81p90"/>
<dbReference type="AlphaFoldDB" id="A0A098VR26"/>
<dbReference type="GO" id="GO:0030515">
    <property type="term" value="F:snoRNA binding"/>
    <property type="evidence" value="ECO:0007669"/>
    <property type="project" value="TreeGrafter"/>
</dbReference>
<proteinExistence type="predicted"/>
<dbReference type="GO" id="GO:0032040">
    <property type="term" value="C:small-subunit processome"/>
    <property type="evidence" value="ECO:0007669"/>
    <property type="project" value="TreeGrafter"/>
</dbReference>
<keyword evidence="1 3" id="KW-0853">WD repeat</keyword>
<accession>A0A098VR26</accession>
<dbReference type="PROSITE" id="PS50082">
    <property type="entry name" value="WD_REPEATS_2"/>
    <property type="match status" value="5"/>
</dbReference>
<dbReference type="PANTHER" id="PTHR19853:SF0">
    <property type="entry name" value="WD REPEAT-CONTAINING PROTEIN 3"/>
    <property type="match status" value="1"/>
</dbReference>
<evidence type="ECO:0000256" key="1">
    <source>
        <dbReference type="ARBA" id="ARBA00022574"/>
    </source>
</evidence>
<name>A0A098VR26_9MICR</name>
<dbReference type="RefSeq" id="XP_013236642.1">
    <property type="nucleotide sequence ID" value="XM_013381188.1"/>
</dbReference>
<dbReference type="GO" id="GO:0034388">
    <property type="term" value="C:Pwp2p-containing subcomplex of 90S preribosome"/>
    <property type="evidence" value="ECO:0007669"/>
    <property type="project" value="TreeGrafter"/>
</dbReference>
<dbReference type="InterPro" id="IPR015943">
    <property type="entry name" value="WD40/YVTN_repeat-like_dom_sf"/>
</dbReference>
<dbReference type="EMBL" id="JMKJ01000592">
    <property type="protein sequence ID" value="KGG50206.1"/>
    <property type="molecule type" value="Genomic_DNA"/>
</dbReference>
<keyword evidence="2" id="KW-0677">Repeat</keyword>
<evidence type="ECO:0000313" key="5">
    <source>
        <dbReference type="EMBL" id="KGG50206.1"/>
    </source>
</evidence>
<dbReference type="HOGENOM" id="CLU_371338_0_0_1"/>
<dbReference type="InterPro" id="IPR001680">
    <property type="entry name" value="WD40_rpt"/>
</dbReference>
<dbReference type="SUPFAM" id="SSF50998">
    <property type="entry name" value="Quinoprotein alcohol dehydrogenase-like"/>
    <property type="match status" value="1"/>
</dbReference>
<evidence type="ECO:0000256" key="3">
    <source>
        <dbReference type="PROSITE-ProRule" id="PRU00221"/>
    </source>
</evidence>
<dbReference type="SMART" id="SM00320">
    <property type="entry name" value="WD40"/>
    <property type="match status" value="7"/>
</dbReference>
<dbReference type="PANTHER" id="PTHR19853">
    <property type="entry name" value="WD REPEAT CONTAINING PROTEIN 3 WDR3"/>
    <property type="match status" value="1"/>
</dbReference>